<organism evidence="2">
    <name type="scientific">Hexamita inflata</name>
    <dbReference type="NCBI Taxonomy" id="28002"/>
    <lineage>
        <taxon>Eukaryota</taxon>
        <taxon>Metamonada</taxon>
        <taxon>Diplomonadida</taxon>
        <taxon>Hexamitidae</taxon>
        <taxon>Hexamitinae</taxon>
        <taxon>Hexamita</taxon>
    </lineage>
</organism>
<dbReference type="AlphaFoldDB" id="A0AA86UJF7"/>
<name>A0AA86UJF7_9EUKA</name>
<evidence type="ECO:0000313" key="3">
    <source>
        <dbReference type="EMBL" id="CAL5984129.1"/>
    </source>
</evidence>
<evidence type="ECO:0000256" key="1">
    <source>
        <dbReference type="SAM" id="Coils"/>
    </source>
</evidence>
<proteinExistence type="predicted"/>
<comment type="caution">
    <text evidence="2">The sequence shown here is derived from an EMBL/GenBank/DDBJ whole genome shotgun (WGS) entry which is preliminary data.</text>
</comment>
<evidence type="ECO:0000313" key="2">
    <source>
        <dbReference type="EMBL" id="CAI9960580.1"/>
    </source>
</evidence>
<reference evidence="2" key="1">
    <citation type="submission" date="2023-06" db="EMBL/GenBank/DDBJ databases">
        <authorList>
            <person name="Kurt Z."/>
        </authorList>
    </citation>
    <scope>NUCLEOTIDE SEQUENCE</scope>
</reference>
<gene>
    <name evidence="2" type="ORF">HINF_LOCUS48225</name>
    <name evidence="3" type="ORF">HINF_LOCUS7961</name>
</gene>
<dbReference type="Proteomes" id="UP001642409">
    <property type="component" value="Unassembled WGS sequence"/>
</dbReference>
<reference evidence="3 4" key="2">
    <citation type="submission" date="2024-07" db="EMBL/GenBank/DDBJ databases">
        <authorList>
            <person name="Akdeniz Z."/>
        </authorList>
    </citation>
    <scope>NUCLEOTIDE SEQUENCE [LARGE SCALE GENOMIC DNA]</scope>
</reference>
<accession>A0AA86UJF7</accession>
<dbReference type="EMBL" id="CATOUU010000931">
    <property type="protein sequence ID" value="CAI9960580.1"/>
    <property type="molecule type" value="Genomic_DNA"/>
</dbReference>
<sequence length="524" mass="60583">MNVSVAALLQSKDLTVQLLQCELQNAISEKISVRALLDEQIIVNSALNDDLENLYNQFAQMQVSKIQTQNDESSKIIETFQNEQQILQDRLTLAQKNISIQEEEIIIHKKKIDDLKLIISENKSLFEEQQGKISDLQIENTQQADYIKILTNLISEKSLTNEQLSKQIIIVEQLHKQELNDIQAKFNESQSNIQTLKSNIDELKHKNEVLRTNLGEQQIKEVQKTENENVKRELQTLQNENKELKEENERIKNQTNQITEEIQKQFNIQPQEINQFGTNLTDLVQQLMDYINVITNAVQQAGLSEPVEQAINNNLSPNDQKEITESQQNQNNITDIQPIAKINTVKTKVNSINSKLLNQEADQQITDDFPTLFSCGDISKQVKSTNDVTLLSDSINFVFSKVLAKLLREYTVYKQNMKQETQYISQCYLVNKLIKLKVLTELEFWNKFKIYKTGKYTVKQCQIEAKTCCYIAFNLLSQQQFQQYKEFCQFVDNSLSDTQVVSQVVDSQNLNQQQQNTQSVNQTK</sequence>
<keyword evidence="1" id="KW-0175">Coiled coil</keyword>
<keyword evidence="4" id="KW-1185">Reference proteome</keyword>
<evidence type="ECO:0000313" key="4">
    <source>
        <dbReference type="Proteomes" id="UP001642409"/>
    </source>
</evidence>
<protein>
    <submittedName>
        <fullName evidence="3">Hypothetical_protein</fullName>
    </submittedName>
</protein>
<dbReference type="EMBL" id="CAXDID020000016">
    <property type="protein sequence ID" value="CAL5984129.1"/>
    <property type="molecule type" value="Genomic_DNA"/>
</dbReference>
<feature type="coiled-coil region" evidence="1">
    <location>
        <begin position="179"/>
        <end position="264"/>
    </location>
</feature>